<dbReference type="Proteomes" id="UP000321570">
    <property type="component" value="Unassembled WGS sequence"/>
</dbReference>
<name>A0A564YNN3_HYMDI</name>
<feature type="compositionally biased region" description="Low complexity" evidence="1">
    <location>
        <begin position="85"/>
        <end position="118"/>
    </location>
</feature>
<organism evidence="2 3">
    <name type="scientific">Hymenolepis diminuta</name>
    <name type="common">Rat tapeworm</name>
    <dbReference type="NCBI Taxonomy" id="6216"/>
    <lineage>
        <taxon>Eukaryota</taxon>
        <taxon>Metazoa</taxon>
        <taxon>Spiralia</taxon>
        <taxon>Lophotrochozoa</taxon>
        <taxon>Platyhelminthes</taxon>
        <taxon>Cestoda</taxon>
        <taxon>Eucestoda</taxon>
        <taxon>Cyclophyllidea</taxon>
        <taxon>Hymenolepididae</taxon>
        <taxon>Hymenolepis</taxon>
    </lineage>
</organism>
<reference evidence="2 3" key="1">
    <citation type="submission" date="2019-07" db="EMBL/GenBank/DDBJ databases">
        <authorList>
            <person name="Jastrzebski P J."/>
            <person name="Paukszto L."/>
            <person name="Jastrzebski P J."/>
        </authorList>
    </citation>
    <scope>NUCLEOTIDE SEQUENCE [LARGE SCALE GENOMIC DNA]</scope>
    <source>
        <strain evidence="2 3">WMS-il1</strain>
    </source>
</reference>
<feature type="non-terminal residue" evidence="2">
    <location>
        <position position="1"/>
    </location>
</feature>
<evidence type="ECO:0000256" key="1">
    <source>
        <dbReference type="SAM" id="MobiDB-lite"/>
    </source>
</evidence>
<sequence length="264" mass="27115">QSHGTTLVLRYPQQQQQKTGEQQFDPSQGSIVDASTGGATGNTAIALVNGNCQFQQAPQYQQQQRLVMLSSGGKNTCYEHLNDPSSNSVNGSSTTSGGTANSVNGNVSSGDQVNSVPETQTQTITTAFQQTSGSVAQSAPAGAMAVLVRGANSQSTLQFLIPQPDGTMVLQPATMQTQFCNRGTAAPTSTVSLLSQPSSQIQPSQHQQTPAGSFSQPLLQTGFISVPRGDDATSIFHSPAAGGICAGGQFTTSAEDGSGNASTN</sequence>
<feature type="compositionally biased region" description="Low complexity" evidence="1">
    <location>
        <begin position="195"/>
        <end position="208"/>
    </location>
</feature>
<gene>
    <name evidence="2" type="ORF">WMSIL1_LOCUS8141</name>
</gene>
<feature type="region of interest" description="Disordered" evidence="1">
    <location>
        <begin position="1"/>
        <end position="28"/>
    </location>
</feature>
<feature type="region of interest" description="Disordered" evidence="1">
    <location>
        <begin position="195"/>
        <end position="215"/>
    </location>
</feature>
<proteinExistence type="predicted"/>
<protein>
    <submittedName>
        <fullName evidence="2">Uncharacterized protein</fullName>
    </submittedName>
</protein>
<accession>A0A564YNN3</accession>
<dbReference type="EMBL" id="CABIJS010000321">
    <property type="protein sequence ID" value="VUZ48882.1"/>
    <property type="molecule type" value="Genomic_DNA"/>
</dbReference>
<evidence type="ECO:0000313" key="3">
    <source>
        <dbReference type="Proteomes" id="UP000321570"/>
    </source>
</evidence>
<evidence type="ECO:0000313" key="2">
    <source>
        <dbReference type="EMBL" id="VUZ48882.1"/>
    </source>
</evidence>
<dbReference type="AlphaFoldDB" id="A0A564YNN3"/>
<feature type="non-terminal residue" evidence="2">
    <location>
        <position position="264"/>
    </location>
</feature>
<feature type="region of interest" description="Disordered" evidence="1">
    <location>
        <begin position="78"/>
        <end position="118"/>
    </location>
</feature>
<keyword evidence="3" id="KW-1185">Reference proteome</keyword>
<feature type="compositionally biased region" description="Low complexity" evidence="1">
    <location>
        <begin position="13"/>
        <end position="23"/>
    </location>
</feature>